<evidence type="ECO:0000313" key="9">
    <source>
        <dbReference type="Proteomes" id="UP000320244"/>
    </source>
</evidence>
<dbReference type="GO" id="GO:0012505">
    <property type="term" value="C:endomembrane system"/>
    <property type="evidence" value="ECO:0007669"/>
    <property type="project" value="UniProtKB-SubCell"/>
</dbReference>
<reference evidence="8 9" key="1">
    <citation type="submission" date="2019-05" db="EMBL/GenBank/DDBJ databases">
        <authorList>
            <person name="Lee S.D."/>
        </authorList>
    </citation>
    <scope>NUCLEOTIDE SEQUENCE [LARGE SCALE GENOMIC DNA]</scope>
    <source>
        <strain evidence="8 9">C5-26</strain>
    </source>
</reference>
<keyword evidence="9" id="KW-1185">Reference proteome</keyword>
<feature type="transmembrane region" description="Helical" evidence="6">
    <location>
        <begin position="82"/>
        <end position="100"/>
    </location>
</feature>
<comment type="subcellular location">
    <subcellularLocation>
        <location evidence="1">Endomembrane system</location>
        <topology evidence="1">Multi-pass membrane protein</topology>
    </subcellularLocation>
</comment>
<dbReference type="InterPro" id="IPR003807">
    <property type="entry name" value="DUF202"/>
</dbReference>
<reference evidence="8 9" key="2">
    <citation type="submission" date="2019-08" db="EMBL/GenBank/DDBJ databases">
        <title>Jejuicoccus antrihumi gen. nov., sp. nov., a new member of the family Dermacoccaceae isolated from a cave.</title>
        <authorList>
            <person name="Schumann P."/>
            <person name="Kim I.S."/>
        </authorList>
    </citation>
    <scope>NUCLEOTIDE SEQUENCE [LARGE SCALE GENOMIC DNA]</scope>
    <source>
        <strain evidence="8 9">C5-26</strain>
    </source>
</reference>
<evidence type="ECO:0000256" key="1">
    <source>
        <dbReference type="ARBA" id="ARBA00004127"/>
    </source>
</evidence>
<evidence type="ECO:0000256" key="4">
    <source>
        <dbReference type="ARBA" id="ARBA00023136"/>
    </source>
</evidence>
<name>A0A563E7Y2_9MICO</name>
<keyword evidence="2 6" id="KW-0812">Transmembrane</keyword>
<dbReference type="OrthoDB" id="3701077at2"/>
<feature type="region of interest" description="Disordered" evidence="5">
    <location>
        <begin position="25"/>
        <end position="50"/>
    </location>
</feature>
<feature type="domain" description="DUF202" evidence="7">
    <location>
        <begin position="50"/>
        <end position="110"/>
    </location>
</feature>
<gene>
    <name evidence="8" type="ORF">FGL98_01820</name>
</gene>
<keyword evidence="4 6" id="KW-0472">Membrane</keyword>
<keyword evidence="3 6" id="KW-1133">Transmembrane helix</keyword>
<proteinExistence type="predicted"/>
<dbReference type="Proteomes" id="UP000320244">
    <property type="component" value="Unassembled WGS sequence"/>
</dbReference>
<organism evidence="8 9">
    <name type="scientific">Leekyejoonella antrihumi</name>
    <dbReference type="NCBI Taxonomy" id="1660198"/>
    <lineage>
        <taxon>Bacteria</taxon>
        <taxon>Bacillati</taxon>
        <taxon>Actinomycetota</taxon>
        <taxon>Actinomycetes</taxon>
        <taxon>Micrococcales</taxon>
        <taxon>Dermacoccaceae</taxon>
        <taxon>Leekyejoonella</taxon>
    </lineage>
</organism>
<evidence type="ECO:0000259" key="7">
    <source>
        <dbReference type="Pfam" id="PF02656"/>
    </source>
</evidence>
<feature type="compositionally biased region" description="Basic residues" evidence="5">
    <location>
        <begin position="25"/>
        <end position="36"/>
    </location>
</feature>
<dbReference type="AlphaFoldDB" id="A0A563E7Y2"/>
<comment type="caution">
    <text evidence="8">The sequence shown here is derived from an EMBL/GenBank/DDBJ whole genome shotgun (WGS) entry which is preliminary data.</text>
</comment>
<dbReference type="Pfam" id="PF02656">
    <property type="entry name" value="DUF202"/>
    <property type="match status" value="1"/>
</dbReference>
<evidence type="ECO:0000256" key="5">
    <source>
        <dbReference type="SAM" id="MobiDB-lite"/>
    </source>
</evidence>
<protein>
    <submittedName>
        <fullName evidence="8">DUF202 domain-containing protein</fullName>
    </submittedName>
</protein>
<feature type="transmembrane region" description="Helical" evidence="6">
    <location>
        <begin position="121"/>
        <end position="144"/>
    </location>
</feature>
<accession>A0A563E7Y2</accession>
<sequence>MGGRRTRHAHRVVTAIRPIARRARRRADRLRARGAGRRSDRAVTQPAPPGVQNERTALAWQRTALSLLVATAGLTRLAYERVGYAGLVCMIALPLALFVFRESRHRYQHRGVAQADPHDRGGVAGLALVGVILVLSMTALAIVLRW</sequence>
<evidence type="ECO:0000256" key="2">
    <source>
        <dbReference type="ARBA" id="ARBA00022692"/>
    </source>
</evidence>
<evidence type="ECO:0000256" key="3">
    <source>
        <dbReference type="ARBA" id="ARBA00022989"/>
    </source>
</evidence>
<dbReference type="EMBL" id="VCQV01000002">
    <property type="protein sequence ID" value="TWP38555.1"/>
    <property type="molecule type" value="Genomic_DNA"/>
</dbReference>
<evidence type="ECO:0000313" key="8">
    <source>
        <dbReference type="EMBL" id="TWP38555.1"/>
    </source>
</evidence>
<evidence type="ECO:0000256" key="6">
    <source>
        <dbReference type="SAM" id="Phobius"/>
    </source>
</evidence>